<protein>
    <submittedName>
        <fullName evidence="1">Uncharacterized protein</fullName>
    </submittedName>
</protein>
<evidence type="ECO:0000313" key="1">
    <source>
        <dbReference type="EMBL" id="RNA40349.1"/>
    </source>
</evidence>
<name>A0A3M7SXE5_BRAPC</name>
<gene>
    <name evidence="1" type="ORF">BpHYR1_042490</name>
</gene>
<dbReference type="AlphaFoldDB" id="A0A3M7SXE5"/>
<dbReference type="EMBL" id="REGN01000651">
    <property type="protein sequence ID" value="RNA40349.1"/>
    <property type="molecule type" value="Genomic_DNA"/>
</dbReference>
<proteinExistence type="predicted"/>
<evidence type="ECO:0000313" key="2">
    <source>
        <dbReference type="Proteomes" id="UP000276133"/>
    </source>
</evidence>
<comment type="caution">
    <text evidence="1">The sequence shown here is derived from an EMBL/GenBank/DDBJ whole genome shotgun (WGS) entry which is preliminary data.</text>
</comment>
<keyword evidence="2" id="KW-1185">Reference proteome</keyword>
<dbReference type="Proteomes" id="UP000276133">
    <property type="component" value="Unassembled WGS sequence"/>
</dbReference>
<reference evidence="1 2" key="1">
    <citation type="journal article" date="2018" name="Sci. Rep.">
        <title>Genomic signatures of local adaptation to the degree of environmental predictability in rotifers.</title>
        <authorList>
            <person name="Franch-Gras L."/>
            <person name="Hahn C."/>
            <person name="Garcia-Roger E.M."/>
            <person name="Carmona M.J."/>
            <person name="Serra M."/>
            <person name="Gomez A."/>
        </authorList>
    </citation>
    <scope>NUCLEOTIDE SEQUENCE [LARGE SCALE GENOMIC DNA]</scope>
    <source>
        <strain evidence="1">HYR1</strain>
    </source>
</reference>
<organism evidence="1 2">
    <name type="scientific">Brachionus plicatilis</name>
    <name type="common">Marine rotifer</name>
    <name type="synonym">Brachionus muelleri</name>
    <dbReference type="NCBI Taxonomy" id="10195"/>
    <lineage>
        <taxon>Eukaryota</taxon>
        <taxon>Metazoa</taxon>
        <taxon>Spiralia</taxon>
        <taxon>Gnathifera</taxon>
        <taxon>Rotifera</taxon>
        <taxon>Eurotatoria</taxon>
        <taxon>Monogononta</taxon>
        <taxon>Pseudotrocha</taxon>
        <taxon>Ploima</taxon>
        <taxon>Brachionidae</taxon>
        <taxon>Brachionus</taxon>
    </lineage>
</organism>
<accession>A0A3M7SXE5</accession>
<sequence>MWRGIRIVFGSFRLKNSYMIGWIEKGSRNKLSQSFYEFYPIFSYSSYPNIKFIENKMKKALIEPSLKPVRHVWGHVYS</sequence>